<dbReference type="EMBL" id="VSWC01000053">
    <property type="protein sequence ID" value="KAA1101992.1"/>
    <property type="molecule type" value="Genomic_DNA"/>
</dbReference>
<accession>A0A5B0PMN5</accession>
<dbReference type="AlphaFoldDB" id="A0A5B0PMN5"/>
<dbReference type="OrthoDB" id="10277267at2759"/>
<evidence type="ECO:0000313" key="2">
    <source>
        <dbReference type="EMBL" id="KAA1101992.1"/>
    </source>
</evidence>
<proteinExistence type="predicted"/>
<evidence type="ECO:0000313" key="3">
    <source>
        <dbReference type="Proteomes" id="UP000324748"/>
    </source>
</evidence>
<name>A0A5B0PMN5_PUCGR</name>
<keyword evidence="1" id="KW-0732">Signal</keyword>
<sequence length="144" mass="15647">MLFSKSVIIVLIIACGFAAATELTNEQKTKCTFACEDTVKMPEGGCGKPIERDAQGRPTKWQLVKAHPTEKHPGYFNCLGADMAFSTCCVPNKLPKDGIQHFMSRHQSGCNGCLTCSVQASSMIDLKRTEHPPSNLSSSLFCCS</sequence>
<dbReference type="Proteomes" id="UP000324748">
    <property type="component" value="Unassembled WGS sequence"/>
</dbReference>
<organism evidence="2 3">
    <name type="scientific">Puccinia graminis f. sp. tritici</name>
    <dbReference type="NCBI Taxonomy" id="56615"/>
    <lineage>
        <taxon>Eukaryota</taxon>
        <taxon>Fungi</taxon>
        <taxon>Dikarya</taxon>
        <taxon>Basidiomycota</taxon>
        <taxon>Pucciniomycotina</taxon>
        <taxon>Pucciniomycetes</taxon>
        <taxon>Pucciniales</taxon>
        <taxon>Pucciniaceae</taxon>
        <taxon>Puccinia</taxon>
    </lineage>
</organism>
<gene>
    <name evidence="2" type="ORF">PGT21_034743</name>
</gene>
<protein>
    <recommendedName>
        <fullName evidence="4">Secreted protein</fullName>
    </recommendedName>
</protein>
<feature type="signal peptide" evidence="1">
    <location>
        <begin position="1"/>
        <end position="20"/>
    </location>
</feature>
<evidence type="ECO:0008006" key="4">
    <source>
        <dbReference type="Google" id="ProtNLM"/>
    </source>
</evidence>
<comment type="caution">
    <text evidence="2">The sequence shown here is derived from an EMBL/GenBank/DDBJ whole genome shotgun (WGS) entry which is preliminary data.</text>
</comment>
<keyword evidence="3" id="KW-1185">Reference proteome</keyword>
<evidence type="ECO:0000256" key="1">
    <source>
        <dbReference type="SAM" id="SignalP"/>
    </source>
</evidence>
<reference evidence="2 3" key="1">
    <citation type="submission" date="2019-05" db="EMBL/GenBank/DDBJ databases">
        <title>Emergence of the Ug99 lineage of the wheat stem rust pathogen through somatic hybridization.</title>
        <authorList>
            <person name="Li F."/>
            <person name="Upadhyaya N.M."/>
            <person name="Sperschneider J."/>
            <person name="Matny O."/>
            <person name="Nguyen-Phuc H."/>
            <person name="Mago R."/>
            <person name="Raley C."/>
            <person name="Miller M.E."/>
            <person name="Silverstein K.A.T."/>
            <person name="Henningsen E."/>
            <person name="Hirsch C.D."/>
            <person name="Visser B."/>
            <person name="Pretorius Z.A."/>
            <person name="Steffenson B.J."/>
            <person name="Schwessinger B."/>
            <person name="Dodds P.N."/>
            <person name="Figueroa M."/>
        </authorList>
    </citation>
    <scope>NUCLEOTIDE SEQUENCE [LARGE SCALE GENOMIC DNA]</scope>
    <source>
        <strain evidence="2">21-0</strain>
    </source>
</reference>
<feature type="chain" id="PRO_5022954475" description="Secreted protein" evidence="1">
    <location>
        <begin position="21"/>
        <end position="144"/>
    </location>
</feature>